<dbReference type="RefSeq" id="WP_167541463.1">
    <property type="nucleotide sequence ID" value="NZ_CP010817.1"/>
</dbReference>
<evidence type="ECO:0000313" key="2">
    <source>
        <dbReference type="Proteomes" id="UP000183496"/>
    </source>
</evidence>
<dbReference type="AlphaFoldDB" id="A0AAJ5BD95"/>
<dbReference type="EMBL" id="FOFY01000003">
    <property type="protein sequence ID" value="SEQ46489.1"/>
    <property type="molecule type" value="Genomic_DNA"/>
</dbReference>
<proteinExistence type="predicted"/>
<protein>
    <submittedName>
        <fullName evidence="1">Uncharacterized protein</fullName>
    </submittedName>
</protein>
<comment type="caution">
    <text evidence="1">The sequence shown here is derived from an EMBL/GenBank/DDBJ whole genome shotgun (WGS) entry which is preliminary data.</text>
</comment>
<reference evidence="1 2" key="1">
    <citation type="submission" date="2016-10" db="EMBL/GenBank/DDBJ databases">
        <authorList>
            <person name="Varghese N."/>
            <person name="Submissions S."/>
        </authorList>
    </citation>
    <scope>NUCLEOTIDE SEQUENCE [LARGE SCALE GENOMIC DNA]</scope>
    <source>
        <strain evidence="2">DSM 19823 / KCTC 23066 / CCTCC M 208030 / D25</strain>
    </source>
</reference>
<sequence length="53" mass="5980">MAKPIKITPTLKGKDAARFLKQIEANKSTPKDNARLEQIRKDASILNSLFKKI</sequence>
<gene>
    <name evidence="1" type="ORF">SAMN04488089_103204</name>
</gene>
<dbReference type="Proteomes" id="UP000183496">
    <property type="component" value="Unassembled WGS sequence"/>
</dbReference>
<dbReference type="KEGG" id="mpw:MPR_0820"/>
<organism evidence="1 2">
    <name type="scientific">Myroides profundi</name>
    <dbReference type="NCBI Taxonomy" id="480520"/>
    <lineage>
        <taxon>Bacteria</taxon>
        <taxon>Pseudomonadati</taxon>
        <taxon>Bacteroidota</taxon>
        <taxon>Flavobacteriia</taxon>
        <taxon>Flavobacteriales</taxon>
        <taxon>Flavobacteriaceae</taxon>
        <taxon>Myroides</taxon>
    </lineage>
</organism>
<name>A0AAJ5BD95_MYRPR</name>
<keyword evidence="2" id="KW-1185">Reference proteome</keyword>
<evidence type="ECO:0000313" key="1">
    <source>
        <dbReference type="EMBL" id="SEQ46489.1"/>
    </source>
</evidence>
<accession>A0AAJ5BD95</accession>